<keyword evidence="3" id="KW-0804">Transcription</keyword>
<evidence type="ECO:0000256" key="1">
    <source>
        <dbReference type="ARBA" id="ARBA00023015"/>
    </source>
</evidence>
<dbReference type="SUPFAM" id="SSF46689">
    <property type="entry name" value="Homeodomain-like"/>
    <property type="match status" value="1"/>
</dbReference>
<evidence type="ECO:0000313" key="6">
    <source>
        <dbReference type="EMBL" id="SFM36940.1"/>
    </source>
</evidence>
<dbReference type="AlphaFoldDB" id="A0A1I4QBD4"/>
<dbReference type="OrthoDB" id="5295226at2"/>
<dbReference type="SMART" id="SM00342">
    <property type="entry name" value="HTH_ARAC"/>
    <property type="match status" value="1"/>
</dbReference>
<dbReference type="GO" id="GO:0003700">
    <property type="term" value="F:DNA-binding transcription factor activity"/>
    <property type="evidence" value="ECO:0007669"/>
    <property type="project" value="InterPro"/>
</dbReference>
<dbReference type="PROSITE" id="PS01124">
    <property type="entry name" value="HTH_ARAC_FAMILY_2"/>
    <property type="match status" value="1"/>
</dbReference>
<keyword evidence="7" id="KW-1185">Reference proteome</keyword>
<sequence length="267" mass="29142">MDAQPLRPQHLLYLWERRTLHIALIDQPVELEPAAALLAVSLGGALQYQTVGMPAPKASVSLLLAPGSRVALAPGADGAGIATCYLDALGQDYSLLAGQMVAQANGTYCELPREEAFQALFLELQQRPLSSSEAYQRLEAMINPYRTHYAERDSRVDAAVTLIRNSVQENLSVDVLAGAVNLSVPRLVQLFREQVGVPIRRYRQWHRLYVTAENIAGGQSLTDAAIGAGFTDSAHFSHTFRTILGVRPSDIFAAPDQVRIIIAKRQG</sequence>
<dbReference type="GO" id="GO:0043565">
    <property type="term" value="F:sequence-specific DNA binding"/>
    <property type="evidence" value="ECO:0007669"/>
    <property type="project" value="InterPro"/>
</dbReference>
<evidence type="ECO:0000256" key="3">
    <source>
        <dbReference type="ARBA" id="ARBA00023163"/>
    </source>
</evidence>
<dbReference type="STRING" id="488535.SAMN04487963_2271"/>
<dbReference type="Pfam" id="PF12833">
    <property type="entry name" value="HTH_18"/>
    <property type="match status" value="1"/>
</dbReference>
<feature type="domain" description="HTH araC/xylS-type" evidence="5">
    <location>
        <begin position="157"/>
        <end position="254"/>
    </location>
</feature>
<gene>
    <name evidence="6" type="ORF">SAMN04487963_2271</name>
</gene>
<keyword evidence="1" id="KW-0805">Transcription regulation</keyword>
<dbReference type="EMBL" id="FOUE01000003">
    <property type="protein sequence ID" value="SFM36940.1"/>
    <property type="molecule type" value="Genomic_DNA"/>
</dbReference>
<accession>A0A1I4QBD4</accession>
<evidence type="ECO:0000256" key="4">
    <source>
        <dbReference type="ARBA" id="ARBA00037345"/>
    </source>
</evidence>
<dbReference type="InterPro" id="IPR018060">
    <property type="entry name" value="HTH_AraC"/>
</dbReference>
<evidence type="ECO:0000256" key="2">
    <source>
        <dbReference type="ARBA" id="ARBA00023125"/>
    </source>
</evidence>
<dbReference type="InterPro" id="IPR050204">
    <property type="entry name" value="AraC_XylS_family_regulators"/>
</dbReference>
<evidence type="ECO:0000259" key="5">
    <source>
        <dbReference type="PROSITE" id="PS01124"/>
    </source>
</evidence>
<dbReference type="PANTHER" id="PTHR46796">
    <property type="entry name" value="HTH-TYPE TRANSCRIPTIONAL ACTIVATOR RHAS-RELATED"/>
    <property type="match status" value="1"/>
</dbReference>
<proteinExistence type="predicted"/>
<dbReference type="InterPro" id="IPR009057">
    <property type="entry name" value="Homeodomain-like_sf"/>
</dbReference>
<comment type="function">
    <text evidence="4">Regulatory protein of the TOL plasmid xyl operons. XylS activates the xylXYZLTEGFJQKIH operon required for the degradation of toluene, m-xylene and p-xylene.</text>
</comment>
<organism evidence="6 7">
    <name type="scientific">Marinobacter zhejiangensis</name>
    <dbReference type="NCBI Taxonomy" id="488535"/>
    <lineage>
        <taxon>Bacteria</taxon>
        <taxon>Pseudomonadati</taxon>
        <taxon>Pseudomonadota</taxon>
        <taxon>Gammaproteobacteria</taxon>
        <taxon>Pseudomonadales</taxon>
        <taxon>Marinobacteraceae</taxon>
        <taxon>Marinobacter</taxon>
    </lineage>
</organism>
<dbReference type="Gene3D" id="1.10.10.60">
    <property type="entry name" value="Homeodomain-like"/>
    <property type="match status" value="1"/>
</dbReference>
<protein>
    <submittedName>
        <fullName evidence="6">AraC-type DNA-binding protein</fullName>
    </submittedName>
</protein>
<name>A0A1I4QBD4_9GAMM</name>
<evidence type="ECO:0000313" key="7">
    <source>
        <dbReference type="Proteomes" id="UP000198519"/>
    </source>
</evidence>
<dbReference type="Proteomes" id="UP000198519">
    <property type="component" value="Unassembled WGS sequence"/>
</dbReference>
<dbReference type="RefSeq" id="WP_139214365.1">
    <property type="nucleotide sequence ID" value="NZ_FOUE01000003.1"/>
</dbReference>
<reference evidence="7" key="1">
    <citation type="submission" date="2016-10" db="EMBL/GenBank/DDBJ databases">
        <authorList>
            <person name="Varghese N."/>
            <person name="Submissions S."/>
        </authorList>
    </citation>
    <scope>NUCLEOTIDE SEQUENCE [LARGE SCALE GENOMIC DNA]</scope>
    <source>
        <strain evidence="7">CGMCC 1.7061</strain>
    </source>
</reference>
<keyword evidence="2 6" id="KW-0238">DNA-binding</keyword>